<proteinExistence type="predicted"/>
<reference evidence="2" key="1">
    <citation type="journal article" date="2023" name="Front. Plant Sci.">
        <title>Chromosomal-level genome assembly of Melastoma candidum provides insights into trichome evolution.</title>
        <authorList>
            <person name="Zhong Y."/>
            <person name="Wu W."/>
            <person name="Sun C."/>
            <person name="Zou P."/>
            <person name="Liu Y."/>
            <person name="Dai S."/>
            <person name="Zhou R."/>
        </authorList>
    </citation>
    <scope>NUCLEOTIDE SEQUENCE [LARGE SCALE GENOMIC DNA]</scope>
</reference>
<protein>
    <submittedName>
        <fullName evidence="1">Uncharacterized protein</fullName>
    </submittedName>
</protein>
<dbReference type="EMBL" id="CM042886">
    <property type="protein sequence ID" value="KAI4339793.1"/>
    <property type="molecule type" value="Genomic_DNA"/>
</dbReference>
<dbReference type="Proteomes" id="UP001057402">
    <property type="component" value="Chromosome 7"/>
</dbReference>
<organism evidence="1 2">
    <name type="scientific">Melastoma candidum</name>
    <dbReference type="NCBI Taxonomy" id="119954"/>
    <lineage>
        <taxon>Eukaryota</taxon>
        <taxon>Viridiplantae</taxon>
        <taxon>Streptophyta</taxon>
        <taxon>Embryophyta</taxon>
        <taxon>Tracheophyta</taxon>
        <taxon>Spermatophyta</taxon>
        <taxon>Magnoliopsida</taxon>
        <taxon>eudicotyledons</taxon>
        <taxon>Gunneridae</taxon>
        <taxon>Pentapetalae</taxon>
        <taxon>rosids</taxon>
        <taxon>malvids</taxon>
        <taxon>Myrtales</taxon>
        <taxon>Melastomataceae</taxon>
        <taxon>Melastomatoideae</taxon>
        <taxon>Melastomateae</taxon>
        <taxon>Melastoma</taxon>
    </lineage>
</organism>
<gene>
    <name evidence="1" type="ORF">MLD38_024696</name>
</gene>
<accession>A0ACB9NSS9</accession>
<keyword evidence="2" id="KW-1185">Reference proteome</keyword>
<name>A0ACB9NSS9_9MYRT</name>
<comment type="caution">
    <text evidence="1">The sequence shown here is derived from an EMBL/GenBank/DDBJ whole genome shotgun (WGS) entry which is preliminary data.</text>
</comment>
<evidence type="ECO:0000313" key="2">
    <source>
        <dbReference type="Proteomes" id="UP001057402"/>
    </source>
</evidence>
<evidence type="ECO:0000313" key="1">
    <source>
        <dbReference type="EMBL" id="KAI4339793.1"/>
    </source>
</evidence>
<sequence length="447" mass="49431">MANQSEEATRASPGGGGAAEVVLIYGRGSGNGGKNNHDDEEGRSRSWRRKTRMPNLRVLLCMRVVVVKEEEGGGFDVVESRPAAKENGGGVDEQQQQPSHLVITATRDLLWSGCISCSADNWRYAAQQFVKKFPRDVVVHCCECNPPLSTFDGVDVMGNRVAEEVLAVIKRYPSIRKISFIGHSLGGLVIRYAVAKLYGRVPVHESVKEIGVPQGDEAGKDASNEMLIDRVAGMEPVNFITSATPHLGSRGPKQVPMLCGIYPLERLAVRSSWFLGRTGRHLFLTDGGKGRPPLLLQMVHDTDDLKFMSALRSFKRQVAYANSKFDNLVGWSTSSLRRRHELPKQQLSKNKKYRYVVNVEPAKAVSPQQEVSTKRPVGGRKAIVLEEEMLNSLASLPWERIDVRFSGSKQCLFAHSTIQASSLHVNRNCINSDGADVIQHMIDNFVL</sequence>